<accession>A0A382ZWC1</accession>
<evidence type="ECO:0000313" key="1">
    <source>
        <dbReference type="EMBL" id="SVD99703.1"/>
    </source>
</evidence>
<gene>
    <name evidence="1" type="ORF">METZ01_LOCUS452557</name>
</gene>
<proteinExistence type="predicted"/>
<reference evidence="1" key="1">
    <citation type="submission" date="2018-05" db="EMBL/GenBank/DDBJ databases">
        <authorList>
            <person name="Lanie J.A."/>
            <person name="Ng W.-L."/>
            <person name="Kazmierczak K.M."/>
            <person name="Andrzejewski T.M."/>
            <person name="Davidsen T.M."/>
            <person name="Wayne K.J."/>
            <person name="Tettelin H."/>
            <person name="Glass J.I."/>
            <person name="Rusch D."/>
            <person name="Podicherti R."/>
            <person name="Tsui H.-C.T."/>
            <person name="Winkler M.E."/>
        </authorList>
    </citation>
    <scope>NUCLEOTIDE SEQUENCE</scope>
</reference>
<dbReference type="EMBL" id="UINC01187142">
    <property type="protein sequence ID" value="SVD99703.1"/>
    <property type="molecule type" value="Genomic_DNA"/>
</dbReference>
<protein>
    <submittedName>
        <fullName evidence="1">Uncharacterized protein</fullName>
    </submittedName>
</protein>
<sequence length="32" mass="3720">MAKKTTYSTTQLSRYLSEAPKAVKVYIRDLEK</sequence>
<organism evidence="1">
    <name type="scientific">marine metagenome</name>
    <dbReference type="NCBI Taxonomy" id="408172"/>
    <lineage>
        <taxon>unclassified sequences</taxon>
        <taxon>metagenomes</taxon>
        <taxon>ecological metagenomes</taxon>
    </lineage>
</organism>
<feature type="non-terminal residue" evidence="1">
    <location>
        <position position="32"/>
    </location>
</feature>
<dbReference type="AlphaFoldDB" id="A0A382ZWC1"/>
<name>A0A382ZWC1_9ZZZZ</name>